<evidence type="ECO:0000313" key="1">
    <source>
        <dbReference type="EMBL" id="MCZ4244068.1"/>
    </source>
</evidence>
<keyword evidence="2" id="KW-1185">Reference proteome</keyword>
<protein>
    <submittedName>
        <fullName evidence="1">Crp/Fnr family transcriptional regulator</fullName>
    </submittedName>
</protein>
<dbReference type="InterPro" id="IPR018490">
    <property type="entry name" value="cNMP-bd_dom_sf"/>
</dbReference>
<accession>A0ABT4LA74</accession>
<reference evidence="1" key="1">
    <citation type="submission" date="2022-12" db="EMBL/GenBank/DDBJ databases">
        <title>Genome sequence of HCMS5-2.</title>
        <authorList>
            <person name="Woo H."/>
        </authorList>
    </citation>
    <scope>NUCLEOTIDE SEQUENCE</scope>
    <source>
        <strain evidence="1">HCMS5-2</strain>
    </source>
</reference>
<proteinExistence type="predicted"/>
<evidence type="ECO:0000313" key="2">
    <source>
        <dbReference type="Proteomes" id="UP001144347"/>
    </source>
</evidence>
<dbReference type="RefSeq" id="WP_269427133.1">
    <property type="nucleotide sequence ID" value="NZ_JAPWGM010000002.1"/>
</dbReference>
<gene>
    <name evidence="1" type="ORF">O0955_08620</name>
</gene>
<organism evidence="1 2">
    <name type="scientific">Pedobacter punctiformis</name>
    <dbReference type="NCBI Taxonomy" id="3004097"/>
    <lineage>
        <taxon>Bacteria</taxon>
        <taxon>Pseudomonadati</taxon>
        <taxon>Bacteroidota</taxon>
        <taxon>Sphingobacteriia</taxon>
        <taxon>Sphingobacteriales</taxon>
        <taxon>Sphingobacteriaceae</taxon>
        <taxon>Pedobacter</taxon>
    </lineage>
</organism>
<name>A0ABT4LA74_9SPHI</name>
<comment type="caution">
    <text evidence="1">The sequence shown here is derived from an EMBL/GenBank/DDBJ whole genome shotgun (WGS) entry which is preliminary data.</text>
</comment>
<dbReference type="EMBL" id="JAPWGM010000002">
    <property type="protein sequence ID" value="MCZ4244068.1"/>
    <property type="molecule type" value="Genomic_DNA"/>
</dbReference>
<dbReference type="Proteomes" id="UP001144347">
    <property type="component" value="Unassembled WGS sequence"/>
</dbReference>
<dbReference type="InterPro" id="IPR014710">
    <property type="entry name" value="RmlC-like_jellyroll"/>
</dbReference>
<dbReference type="Gene3D" id="2.60.120.10">
    <property type="entry name" value="Jelly Rolls"/>
    <property type="match status" value="1"/>
</dbReference>
<dbReference type="SUPFAM" id="SSF51206">
    <property type="entry name" value="cAMP-binding domain-like"/>
    <property type="match status" value="1"/>
</dbReference>
<sequence length="210" mass="24038">MSRLKNPTFEAGIFIDFLNAMTRIPKEIGDEIIKRCYPVSFKKNKFIASDATQEPSVYFIIKGIARGFIKEEGRDITTWLAKEGQLIGRLDETGKNLDDPEIMQALETTQLLAIPYTLINDLYQKFAETKELGLNILSAQYERTRESAILARIPSAEQRYQRFIKLSGIMINRLPLKCIASYLGIRMETLSRIRSKGRKLFKDSSAYAEN</sequence>